<dbReference type="InterPro" id="IPR023296">
    <property type="entry name" value="Glyco_hydro_beta-prop_sf"/>
</dbReference>
<protein>
    <recommendedName>
        <fullName evidence="7">Glycosyl hydrolase family 43</fullName>
    </recommendedName>
</protein>
<dbReference type="RefSeq" id="WP_035451172.1">
    <property type="nucleotide sequence ID" value="NZ_AZGA01000020.1"/>
</dbReference>
<dbReference type="eggNOG" id="COG1621">
    <property type="taxonomic scope" value="Bacteria"/>
</dbReference>
<evidence type="ECO:0000256" key="3">
    <source>
        <dbReference type="ARBA" id="ARBA00023295"/>
    </source>
</evidence>
<dbReference type="PANTHER" id="PTHR22925">
    <property type="entry name" value="GLYCOSYL HYDROLASE 43 FAMILY MEMBER"/>
    <property type="match status" value="1"/>
</dbReference>
<organism evidence="5 6">
    <name type="scientific">Agrilactobacillus composti DSM 18527 = JCM 14202</name>
    <dbReference type="NCBI Taxonomy" id="1423734"/>
    <lineage>
        <taxon>Bacteria</taxon>
        <taxon>Bacillati</taxon>
        <taxon>Bacillota</taxon>
        <taxon>Bacilli</taxon>
        <taxon>Lactobacillales</taxon>
        <taxon>Lactobacillaceae</taxon>
        <taxon>Agrilactobacillus</taxon>
    </lineage>
</organism>
<sequence>MNKNGQPWLDDAGDLIQAHGGMILQHDGTYYWYGENKGVANYLNAAGVNMVPFVGISCYSSLDLKTWHNAGIVLSQATDPTNTLTQASICERPKVLYDAANQHFVMWCHYDTPDYKFAGNLVAVATGPTGPFQVQKVLRPNGKESRDMTLFQDGDQAYLIHSSDMNKTLYFSELTEDFTGFTGFNAKAFVDQEREAPTVFHEGDWYFTITSGCTGWRPNPALFSRGHFLFSNQKLINNPCTGPKASTTYDGQPTFVLQVDGHYYLMLDHWQRFDLKHSGYSILPIDIQGRDLTIPWVEQPFGGQL</sequence>
<dbReference type="STRING" id="1423734.FC83_GL002002"/>
<dbReference type="Gene3D" id="2.115.10.20">
    <property type="entry name" value="Glycosyl hydrolase domain, family 43"/>
    <property type="match status" value="1"/>
</dbReference>
<keyword evidence="3 4" id="KW-0326">Glycosidase</keyword>
<evidence type="ECO:0000313" key="6">
    <source>
        <dbReference type="Proteomes" id="UP000051236"/>
    </source>
</evidence>
<dbReference type="InterPro" id="IPR006710">
    <property type="entry name" value="Glyco_hydro_43"/>
</dbReference>
<keyword evidence="2 4" id="KW-0378">Hydrolase</keyword>
<evidence type="ECO:0000256" key="2">
    <source>
        <dbReference type="ARBA" id="ARBA00022801"/>
    </source>
</evidence>
<dbReference type="GO" id="GO:0005975">
    <property type="term" value="P:carbohydrate metabolic process"/>
    <property type="evidence" value="ECO:0007669"/>
    <property type="project" value="InterPro"/>
</dbReference>
<dbReference type="EMBL" id="AZGA01000020">
    <property type="protein sequence ID" value="KRM34864.1"/>
    <property type="molecule type" value="Genomic_DNA"/>
</dbReference>
<dbReference type="CDD" id="cd18825">
    <property type="entry name" value="GH43_CtGH43-like"/>
    <property type="match status" value="1"/>
</dbReference>
<dbReference type="OrthoDB" id="273314at2"/>
<comment type="similarity">
    <text evidence="1 4">Belongs to the glycosyl hydrolase 43 family.</text>
</comment>
<gene>
    <name evidence="5" type="ORF">FC83_GL002002</name>
</gene>
<proteinExistence type="inferred from homology"/>
<evidence type="ECO:0000313" key="5">
    <source>
        <dbReference type="EMBL" id="KRM34864.1"/>
    </source>
</evidence>
<keyword evidence="6" id="KW-1185">Reference proteome</keyword>
<evidence type="ECO:0000256" key="1">
    <source>
        <dbReference type="ARBA" id="ARBA00009865"/>
    </source>
</evidence>
<comment type="caution">
    <text evidence="5">The sequence shown here is derived from an EMBL/GenBank/DDBJ whole genome shotgun (WGS) entry which is preliminary data.</text>
</comment>
<reference evidence="5 6" key="1">
    <citation type="journal article" date="2015" name="Genome Announc.">
        <title>Expanding the biotechnology potential of lactobacilli through comparative genomics of 213 strains and associated genera.</title>
        <authorList>
            <person name="Sun Z."/>
            <person name="Harris H.M."/>
            <person name="McCann A."/>
            <person name="Guo C."/>
            <person name="Argimon S."/>
            <person name="Zhang W."/>
            <person name="Yang X."/>
            <person name="Jeffery I.B."/>
            <person name="Cooney J.C."/>
            <person name="Kagawa T.F."/>
            <person name="Liu W."/>
            <person name="Song Y."/>
            <person name="Salvetti E."/>
            <person name="Wrobel A."/>
            <person name="Rasinkangas P."/>
            <person name="Parkhill J."/>
            <person name="Rea M.C."/>
            <person name="O'Sullivan O."/>
            <person name="Ritari J."/>
            <person name="Douillard F.P."/>
            <person name="Paul Ross R."/>
            <person name="Yang R."/>
            <person name="Briner A.E."/>
            <person name="Felis G.E."/>
            <person name="de Vos W.M."/>
            <person name="Barrangou R."/>
            <person name="Klaenhammer T.R."/>
            <person name="Caufield P.W."/>
            <person name="Cui Y."/>
            <person name="Zhang H."/>
            <person name="O'Toole P.W."/>
        </authorList>
    </citation>
    <scope>NUCLEOTIDE SEQUENCE [LARGE SCALE GENOMIC DNA]</scope>
    <source>
        <strain evidence="5 6">DSM 18527</strain>
    </source>
</reference>
<name>X0PMJ8_9LACO</name>
<evidence type="ECO:0000256" key="4">
    <source>
        <dbReference type="RuleBase" id="RU361187"/>
    </source>
</evidence>
<accession>X0PMJ8</accession>
<dbReference type="AlphaFoldDB" id="X0PMJ8"/>
<evidence type="ECO:0008006" key="7">
    <source>
        <dbReference type="Google" id="ProtNLM"/>
    </source>
</evidence>
<dbReference type="Pfam" id="PF04616">
    <property type="entry name" value="Glyco_hydro_43"/>
    <property type="match status" value="1"/>
</dbReference>
<dbReference type="SUPFAM" id="SSF75005">
    <property type="entry name" value="Arabinanase/levansucrase/invertase"/>
    <property type="match status" value="1"/>
</dbReference>
<dbReference type="GO" id="GO:0004553">
    <property type="term" value="F:hydrolase activity, hydrolyzing O-glycosyl compounds"/>
    <property type="evidence" value="ECO:0007669"/>
    <property type="project" value="InterPro"/>
</dbReference>
<dbReference type="PATRIC" id="fig|1423734.3.peg.2026"/>
<dbReference type="Proteomes" id="UP000051236">
    <property type="component" value="Unassembled WGS sequence"/>
</dbReference>
<dbReference type="PANTHER" id="PTHR22925:SF3">
    <property type="entry name" value="GLYCOSYL HYDROLASE FAMILY PROTEIN 43"/>
    <property type="match status" value="1"/>
</dbReference>